<evidence type="ECO:0000313" key="4">
    <source>
        <dbReference type="Proteomes" id="UP000039217"/>
    </source>
</evidence>
<feature type="compositionally biased region" description="Polar residues" evidence="1">
    <location>
        <begin position="1"/>
        <end position="11"/>
    </location>
</feature>
<dbReference type="EMBL" id="CQQC01000488">
    <property type="protein sequence ID" value="CNV11219.1"/>
    <property type="molecule type" value="Genomic_DNA"/>
</dbReference>
<evidence type="ECO:0000313" key="5">
    <source>
        <dbReference type="Proteomes" id="UP000046947"/>
    </source>
</evidence>
<reference evidence="4 5" key="1">
    <citation type="submission" date="2015-03" db="EMBL/GenBank/DDBJ databases">
        <authorList>
            <consortium name="Pathogen Informatics"/>
        </authorList>
    </citation>
    <scope>NUCLEOTIDE SEQUENCE [LARGE SCALE GENOMIC DNA]</scope>
    <source>
        <strain evidence="3 4">D00501624</strain>
        <strain evidence="2 5">H09601792</strain>
    </source>
</reference>
<protein>
    <submittedName>
        <fullName evidence="3">Uncharacterized protein</fullName>
    </submittedName>
</protein>
<evidence type="ECO:0000313" key="3">
    <source>
        <dbReference type="EMBL" id="CNV11219.1"/>
    </source>
</evidence>
<name>A0A655E9E8_MYCTX</name>
<dbReference type="AlphaFoldDB" id="A0A655E9E8"/>
<organism evidence="3 4">
    <name type="scientific">Mycobacterium tuberculosis</name>
    <dbReference type="NCBI Taxonomy" id="1773"/>
    <lineage>
        <taxon>Bacteria</taxon>
        <taxon>Bacillati</taxon>
        <taxon>Actinomycetota</taxon>
        <taxon>Actinomycetes</taxon>
        <taxon>Mycobacteriales</taxon>
        <taxon>Mycobacteriaceae</taxon>
        <taxon>Mycobacterium</taxon>
        <taxon>Mycobacterium tuberculosis complex</taxon>
    </lineage>
</organism>
<feature type="compositionally biased region" description="Polar residues" evidence="1">
    <location>
        <begin position="64"/>
        <end position="79"/>
    </location>
</feature>
<proteinExistence type="predicted"/>
<dbReference type="EMBL" id="CFOH01000804">
    <property type="protein sequence ID" value="CFE69992.1"/>
    <property type="molecule type" value="Genomic_DNA"/>
</dbReference>
<dbReference type="Proteomes" id="UP000039217">
    <property type="component" value="Unassembled WGS sequence"/>
</dbReference>
<feature type="region of interest" description="Disordered" evidence="1">
    <location>
        <begin position="1"/>
        <end position="88"/>
    </location>
</feature>
<sequence>MVVKTPSSRMPDNSHRPLTPAPVPTSATALPPLSLASKHSNAPTAGVTAPAPMSVARSRAPARITSSDIDPSACAQSDSPRLGAGWPGMSSCPGVPSMPAAYVQLATPSGRRAWFERRPSTELDACGCTRHARRAGRDEGHFDSIFPGQRR</sequence>
<evidence type="ECO:0000256" key="1">
    <source>
        <dbReference type="SAM" id="MobiDB-lite"/>
    </source>
</evidence>
<evidence type="ECO:0000313" key="2">
    <source>
        <dbReference type="EMBL" id="CFE69992.1"/>
    </source>
</evidence>
<dbReference type="Proteomes" id="UP000046947">
    <property type="component" value="Unassembled WGS sequence"/>
</dbReference>
<gene>
    <name evidence="3" type="ORF">ERS007661_01665</name>
    <name evidence="2" type="ORF">ERS007688_03581</name>
</gene>
<accession>A0A655E9E8</accession>